<proteinExistence type="predicted"/>
<dbReference type="GeneID" id="77945247"/>
<keyword evidence="2" id="KW-1185">Reference proteome</keyword>
<dbReference type="KEGG" id="vg:77945247"/>
<dbReference type="Proteomes" id="UP000502617">
    <property type="component" value="Segment"/>
</dbReference>
<dbReference type="EMBL" id="MT162466">
    <property type="protein sequence ID" value="QIN96713.1"/>
    <property type="molecule type" value="Genomic_DNA"/>
</dbReference>
<evidence type="ECO:0000313" key="2">
    <source>
        <dbReference type="Proteomes" id="UP000502617"/>
    </source>
</evidence>
<accession>A0A6G8R5R4</accession>
<name>A0A6G8R5R4_9CAUD</name>
<sequence>MSFSPSTTRELSNQLQGDFLDYLNELYDVELSEVFADAVNRFLLEEFNGEIDQDLEVELAVNLIENLRVVNVNF</sequence>
<reference evidence="1 2" key="1">
    <citation type="submission" date="2020-03" db="EMBL/GenBank/DDBJ databases">
        <title>The Isolation and Genome Sequence of a Novel Cyanophage S-N03 from the Huanghai Sea, China.</title>
        <authorList>
            <person name="Jiang T."/>
        </authorList>
    </citation>
    <scope>NUCLEOTIDE SEQUENCE [LARGE SCALE GENOMIC DNA]</scope>
</reference>
<protein>
    <submittedName>
        <fullName evidence="1">Uncharacterized protein</fullName>
    </submittedName>
</protein>
<evidence type="ECO:0000313" key="1">
    <source>
        <dbReference type="EMBL" id="QIN96713.1"/>
    </source>
</evidence>
<organism evidence="1 2">
    <name type="scientific">Synechococcus phage S-N03</name>
    <dbReference type="NCBI Taxonomy" id="2718943"/>
    <lineage>
        <taxon>Viruses</taxon>
        <taxon>Duplodnaviria</taxon>
        <taxon>Heunggongvirae</taxon>
        <taxon>Uroviricota</taxon>
        <taxon>Caudoviricetes</taxon>
        <taxon>Pantevenvirales</taxon>
        <taxon>Kyanoviridae</taxon>
        <taxon>Huanghaivirus</taxon>
        <taxon>Huanghaivirus snothree</taxon>
    </lineage>
</organism>
<dbReference type="RefSeq" id="YP_010669093.1">
    <property type="nucleotide sequence ID" value="NC_070959.1"/>
</dbReference>